<comment type="similarity">
    <text evidence="2">Belongs to the SurE nucleotidase family.</text>
</comment>
<keyword evidence="4" id="KW-0479">Metal-binding</keyword>
<proteinExistence type="inferred from homology"/>
<evidence type="ECO:0000256" key="6">
    <source>
        <dbReference type="SAM" id="SignalP"/>
    </source>
</evidence>
<dbReference type="InterPro" id="IPR002828">
    <property type="entry name" value="SurE-like_Pase/nucleotidase"/>
</dbReference>
<keyword evidence="5" id="KW-0378">Hydrolase</keyword>
<organism evidence="8 9">
    <name type="scientific">Microlunatus ginsengisoli</name>
    <dbReference type="NCBI Taxonomy" id="363863"/>
    <lineage>
        <taxon>Bacteria</taxon>
        <taxon>Bacillati</taxon>
        <taxon>Actinomycetota</taxon>
        <taxon>Actinomycetes</taxon>
        <taxon>Propionibacteriales</taxon>
        <taxon>Propionibacteriaceae</taxon>
        <taxon>Microlunatus</taxon>
    </lineage>
</organism>
<dbReference type="SUPFAM" id="SSF64167">
    <property type="entry name" value="SurE-like"/>
    <property type="match status" value="1"/>
</dbReference>
<dbReference type="EC" id="3.1.3.5" evidence="3"/>
<feature type="signal peptide" evidence="6">
    <location>
        <begin position="1"/>
        <end position="33"/>
    </location>
</feature>
<feature type="chain" id="PRO_5046184721" description="5'-nucleotidase" evidence="6">
    <location>
        <begin position="34"/>
        <end position="353"/>
    </location>
</feature>
<dbReference type="PANTHER" id="PTHR30457:SF0">
    <property type="entry name" value="PHOSPHATASE, PUTATIVE (AFU_ORTHOLOGUE AFUA_4G01070)-RELATED"/>
    <property type="match status" value="1"/>
</dbReference>
<evidence type="ECO:0000259" key="7">
    <source>
        <dbReference type="Pfam" id="PF01975"/>
    </source>
</evidence>
<evidence type="ECO:0000256" key="2">
    <source>
        <dbReference type="ARBA" id="ARBA00011062"/>
    </source>
</evidence>
<dbReference type="Pfam" id="PF01975">
    <property type="entry name" value="SurE"/>
    <property type="match status" value="1"/>
</dbReference>
<gene>
    <name evidence="8" type="ORF">GCM10022236_13720</name>
</gene>
<keyword evidence="9" id="KW-1185">Reference proteome</keyword>
<evidence type="ECO:0000256" key="1">
    <source>
        <dbReference type="ARBA" id="ARBA00000815"/>
    </source>
</evidence>
<evidence type="ECO:0000256" key="3">
    <source>
        <dbReference type="ARBA" id="ARBA00012643"/>
    </source>
</evidence>
<evidence type="ECO:0000256" key="5">
    <source>
        <dbReference type="ARBA" id="ARBA00022801"/>
    </source>
</evidence>
<dbReference type="InterPro" id="IPR036523">
    <property type="entry name" value="SurE-like_sf"/>
</dbReference>
<comment type="catalytic activity">
    <reaction evidence="1">
        <text>a ribonucleoside 5'-phosphate + H2O = a ribonucleoside + phosphate</text>
        <dbReference type="Rhea" id="RHEA:12484"/>
        <dbReference type="ChEBI" id="CHEBI:15377"/>
        <dbReference type="ChEBI" id="CHEBI:18254"/>
        <dbReference type="ChEBI" id="CHEBI:43474"/>
        <dbReference type="ChEBI" id="CHEBI:58043"/>
        <dbReference type="EC" id="3.1.3.5"/>
    </reaction>
</comment>
<name>A0ABP6ZNA9_9ACTN</name>
<dbReference type="EMBL" id="BAABAB010000009">
    <property type="protein sequence ID" value="GAA3613156.1"/>
    <property type="molecule type" value="Genomic_DNA"/>
</dbReference>
<accession>A0ABP6ZNA9</accession>
<dbReference type="RefSeq" id="WP_344802725.1">
    <property type="nucleotide sequence ID" value="NZ_BAABAB010000009.1"/>
</dbReference>
<keyword evidence="6" id="KW-0732">Signal</keyword>
<dbReference type="PANTHER" id="PTHR30457">
    <property type="entry name" value="5'-NUCLEOTIDASE SURE"/>
    <property type="match status" value="1"/>
</dbReference>
<evidence type="ECO:0000313" key="8">
    <source>
        <dbReference type="EMBL" id="GAA3613156.1"/>
    </source>
</evidence>
<evidence type="ECO:0000256" key="4">
    <source>
        <dbReference type="ARBA" id="ARBA00022723"/>
    </source>
</evidence>
<protein>
    <recommendedName>
        <fullName evidence="3">5'-nucleotidase</fullName>
        <ecNumber evidence="3">3.1.3.5</ecNumber>
    </recommendedName>
</protein>
<evidence type="ECO:0000313" key="9">
    <source>
        <dbReference type="Proteomes" id="UP001501490"/>
    </source>
</evidence>
<comment type="caution">
    <text evidence="8">The sequence shown here is derived from an EMBL/GenBank/DDBJ whole genome shotgun (WGS) entry which is preliminary data.</text>
</comment>
<dbReference type="Proteomes" id="UP001501490">
    <property type="component" value="Unassembled WGS sequence"/>
</dbReference>
<dbReference type="Gene3D" id="3.40.1210.10">
    <property type="entry name" value="Survival protein SurE-like phosphatase/nucleotidase"/>
    <property type="match status" value="1"/>
</dbReference>
<dbReference type="InterPro" id="IPR030048">
    <property type="entry name" value="SurE"/>
</dbReference>
<reference evidence="9" key="1">
    <citation type="journal article" date="2019" name="Int. J. Syst. Evol. Microbiol.">
        <title>The Global Catalogue of Microorganisms (GCM) 10K type strain sequencing project: providing services to taxonomists for standard genome sequencing and annotation.</title>
        <authorList>
            <consortium name="The Broad Institute Genomics Platform"/>
            <consortium name="The Broad Institute Genome Sequencing Center for Infectious Disease"/>
            <person name="Wu L."/>
            <person name="Ma J."/>
        </authorList>
    </citation>
    <scope>NUCLEOTIDE SEQUENCE [LARGE SCALE GENOMIC DNA]</scope>
    <source>
        <strain evidence="9">JCM 16929</strain>
    </source>
</reference>
<sequence>MPTPRSRLRRLTRGLAVASLAAVLVGGAVSASAHPSASSLRGLRILLTNDDSMRAERPTNSDGLGLYEIRKAFCAAGADVVVIAPWSVQSGRGTAVTNSGSIQLGSKDLPAGYESDCAGAPAKGVVVGLCVDTVPCTATSPGATPSDTVKFATRGGLHDIAGWTGEPDLVVSGSNSGLNIANSVTDSGTVGAAVAAIEEGIPAVAFSSSANADNTNFPVENYRATAEWGARFVAGLRSNRLLDQHDFALNVNYPNISAGASAKRAVWASVSDGTFAYHSYAKQPDGSYKIGLAACSGLPTCTVTRKDADKTWVLDRGHITVVPINWDRTYGYPTDKRELAKVKAYVERHAPRP</sequence>
<feature type="domain" description="Survival protein SurE-like phosphatase/nucleotidase" evidence="7">
    <location>
        <begin position="45"/>
        <end position="259"/>
    </location>
</feature>